<accession>A0ABV3G7R7</accession>
<comment type="caution">
    <text evidence="1">The sequence shown here is derived from an EMBL/GenBank/DDBJ whole genome shotgun (WGS) entry which is preliminary data.</text>
</comment>
<protein>
    <recommendedName>
        <fullName evidence="3">IS5/IS1182 family transposase</fullName>
    </recommendedName>
</protein>
<keyword evidence="2" id="KW-1185">Reference proteome</keyword>
<gene>
    <name evidence="1" type="ORF">AB0I59_02455</name>
</gene>
<dbReference type="Proteomes" id="UP001551675">
    <property type="component" value="Unassembled WGS sequence"/>
</dbReference>
<sequence>MTTELNTLERETPLGMLDAAPEMVAARPGQTIIADKNYYGRAFEHALT</sequence>
<organism evidence="1 2">
    <name type="scientific">Microtetraspora glauca</name>
    <dbReference type="NCBI Taxonomy" id="1996"/>
    <lineage>
        <taxon>Bacteria</taxon>
        <taxon>Bacillati</taxon>
        <taxon>Actinomycetota</taxon>
        <taxon>Actinomycetes</taxon>
        <taxon>Streptosporangiales</taxon>
        <taxon>Streptosporangiaceae</taxon>
        <taxon>Microtetraspora</taxon>
    </lineage>
</organism>
<proteinExistence type="predicted"/>
<dbReference type="EMBL" id="JBFALK010000001">
    <property type="protein sequence ID" value="MEV0967471.1"/>
    <property type="molecule type" value="Genomic_DNA"/>
</dbReference>
<evidence type="ECO:0000313" key="1">
    <source>
        <dbReference type="EMBL" id="MEV0967471.1"/>
    </source>
</evidence>
<name>A0ABV3G7R7_MICGL</name>
<reference evidence="1 2" key="1">
    <citation type="submission" date="2024-06" db="EMBL/GenBank/DDBJ databases">
        <title>The Natural Products Discovery Center: Release of the First 8490 Sequenced Strains for Exploring Actinobacteria Biosynthetic Diversity.</title>
        <authorList>
            <person name="Kalkreuter E."/>
            <person name="Kautsar S.A."/>
            <person name="Yang D."/>
            <person name="Bader C.D."/>
            <person name="Teijaro C.N."/>
            <person name="Fluegel L."/>
            <person name="Davis C.M."/>
            <person name="Simpson J.R."/>
            <person name="Lauterbach L."/>
            <person name="Steele A.D."/>
            <person name="Gui C."/>
            <person name="Meng S."/>
            <person name="Li G."/>
            <person name="Viehrig K."/>
            <person name="Ye F."/>
            <person name="Su P."/>
            <person name="Kiefer A.F."/>
            <person name="Nichols A."/>
            <person name="Cepeda A.J."/>
            <person name="Yan W."/>
            <person name="Fan B."/>
            <person name="Jiang Y."/>
            <person name="Adhikari A."/>
            <person name="Zheng C.-J."/>
            <person name="Schuster L."/>
            <person name="Cowan T.M."/>
            <person name="Smanski M.J."/>
            <person name="Chevrette M.G."/>
            <person name="De Carvalho L.P.S."/>
            <person name="Shen B."/>
        </authorList>
    </citation>
    <scope>NUCLEOTIDE SEQUENCE [LARGE SCALE GENOMIC DNA]</scope>
    <source>
        <strain evidence="1 2">NPDC050100</strain>
    </source>
</reference>
<evidence type="ECO:0008006" key="3">
    <source>
        <dbReference type="Google" id="ProtNLM"/>
    </source>
</evidence>
<evidence type="ECO:0000313" key="2">
    <source>
        <dbReference type="Proteomes" id="UP001551675"/>
    </source>
</evidence>